<keyword evidence="1" id="KW-0472">Membrane</keyword>
<protein>
    <recommendedName>
        <fullName evidence="3">VIT family protein</fullName>
    </recommendedName>
</protein>
<feature type="transmembrane region" description="Helical" evidence="1">
    <location>
        <begin position="83"/>
        <end position="106"/>
    </location>
</feature>
<organism evidence="2">
    <name type="scientific">viral metagenome</name>
    <dbReference type="NCBI Taxonomy" id="1070528"/>
    <lineage>
        <taxon>unclassified sequences</taxon>
        <taxon>metagenomes</taxon>
        <taxon>organismal metagenomes</taxon>
    </lineage>
</organism>
<feature type="transmembrane region" description="Helical" evidence="1">
    <location>
        <begin position="118"/>
        <end position="137"/>
    </location>
</feature>
<evidence type="ECO:0000313" key="2">
    <source>
        <dbReference type="EMBL" id="QHS80048.1"/>
    </source>
</evidence>
<accession>A0A6C0AJT9</accession>
<dbReference type="EMBL" id="MN740675">
    <property type="protein sequence ID" value="QHS80048.1"/>
    <property type="molecule type" value="Genomic_DNA"/>
</dbReference>
<keyword evidence="1" id="KW-1133">Transmembrane helix</keyword>
<feature type="transmembrane region" description="Helical" evidence="1">
    <location>
        <begin position="143"/>
        <end position="163"/>
    </location>
</feature>
<feature type="transmembrane region" description="Helical" evidence="1">
    <location>
        <begin position="45"/>
        <end position="68"/>
    </location>
</feature>
<name>A0A6C0AJT9_9ZZZZ</name>
<feature type="transmembrane region" description="Helical" evidence="1">
    <location>
        <begin position="20"/>
        <end position="38"/>
    </location>
</feature>
<keyword evidence="1" id="KW-0812">Transmembrane</keyword>
<evidence type="ECO:0008006" key="3">
    <source>
        <dbReference type="Google" id="ProtNLM"/>
    </source>
</evidence>
<sequence length="171" mass="19516">MSNIINKIMKIPEPVRQGMFFGLNSGVITTTGLIAGIAQTFSNPLYIIISIVSLAISDGFSEAYGLYISKKAEKISDDSTNPFYSFVSLLITKALIVLSFLIPFIFSKKLTYFKNLSWPFLWGAFLLFILDYHLSGIRDDNFFYYYIPHIVILFVVMGLSKWFSKMIMKLE</sequence>
<reference evidence="2" key="1">
    <citation type="journal article" date="2020" name="Nature">
        <title>Giant virus diversity and host interactions through global metagenomics.</title>
        <authorList>
            <person name="Schulz F."/>
            <person name="Roux S."/>
            <person name="Paez-Espino D."/>
            <person name="Jungbluth S."/>
            <person name="Walsh D.A."/>
            <person name="Denef V.J."/>
            <person name="McMahon K.D."/>
            <person name="Konstantinidis K.T."/>
            <person name="Eloe-Fadrosh E.A."/>
            <person name="Kyrpides N.C."/>
            <person name="Woyke T."/>
        </authorList>
    </citation>
    <scope>NUCLEOTIDE SEQUENCE</scope>
    <source>
        <strain evidence="2">GVMAG-S-1039698-54</strain>
    </source>
</reference>
<evidence type="ECO:0000256" key="1">
    <source>
        <dbReference type="SAM" id="Phobius"/>
    </source>
</evidence>
<proteinExistence type="predicted"/>
<dbReference type="AlphaFoldDB" id="A0A6C0AJT9"/>